<evidence type="ECO:0000256" key="4">
    <source>
        <dbReference type="ARBA" id="ARBA00038114"/>
    </source>
</evidence>
<comment type="similarity">
    <text evidence="4">Belongs to the inner dynein arm light chain family.</text>
</comment>
<dbReference type="GO" id="GO:0005930">
    <property type="term" value="C:axoneme"/>
    <property type="evidence" value="ECO:0007669"/>
    <property type="project" value="TreeGrafter"/>
</dbReference>
<evidence type="ECO:0000256" key="3">
    <source>
        <dbReference type="ARBA" id="ARBA00023175"/>
    </source>
</evidence>
<proteinExistence type="inferred from homology"/>
<keyword evidence="1" id="KW-0243">Dynein</keyword>
<evidence type="ECO:0000256" key="2">
    <source>
        <dbReference type="ARBA" id="ARBA00023054"/>
    </source>
</evidence>
<feature type="region of interest" description="Disordered" evidence="5">
    <location>
        <begin position="515"/>
        <end position="534"/>
    </location>
</feature>
<evidence type="ECO:0000313" key="7">
    <source>
        <dbReference type="Proteomes" id="UP000515908"/>
    </source>
</evidence>
<keyword evidence="3" id="KW-0505">Motor protein</keyword>
<dbReference type="GO" id="GO:0030286">
    <property type="term" value="C:dynein complex"/>
    <property type="evidence" value="ECO:0007669"/>
    <property type="project" value="UniProtKB-KW"/>
</dbReference>
<reference evidence="6 7" key="1">
    <citation type="submission" date="2020-08" db="EMBL/GenBank/DDBJ databases">
        <authorList>
            <person name="Newling K."/>
            <person name="Davey J."/>
            <person name="Forrester S."/>
        </authorList>
    </citation>
    <scope>NUCLEOTIDE SEQUENCE [LARGE SCALE GENOMIC DNA]</scope>
    <source>
        <strain evidence="7">Crithidia deanei Carvalho (ATCC PRA-265)</strain>
    </source>
</reference>
<dbReference type="VEuPathDB" id="TriTrypDB:ADEAN_000774500"/>
<protein>
    <submittedName>
        <fullName evidence="6">Axonemal dynein light chain, putative</fullName>
    </submittedName>
</protein>
<dbReference type="EMBL" id="LR877160">
    <property type="protein sequence ID" value="CAD2220230.1"/>
    <property type="molecule type" value="Genomic_DNA"/>
</dbReference>
<dbReference type="Pfam" id="PF10211">
    <property type="entry name" value="Ax_dynein_light"/>
    <property type="match status" value="1"/>
</dbReference>
<feature type="region of interest" description="Disordered" evidence="5">
    <location>
        <begin position="372"/>
        <end position="409"/>
    </location>
</feature>
<evidence type="ECO:0000256" key="1">
    <source>
        <dbReference type="ARBA" id="ARBA00023017"/>
    </source>
</evidence>
<sequence length="570" mass="65389">MFPNSQERLEYTYNNDIPLVLTVYDTPICIGQRPLARFTDLLPLLYQQQAYLQMDFGRVGVGAHNKNSEVPPTRTPPLSAPLMEKLKFVVGASPAYNVNFSLLPTGGRYDQNNNQNHNGGENENEVQLKIKNELYRLQCQEDLLDYLFGDEEITNQPHKLELLYGMRLIPPFSDEYFTNLKEWEAYYASLDSTATVSMPSFVNHILSCATQEIKQTNNNNSKDEKTIFQVCRYNYKPFVKSCTPSNVTEVLDSVVPPRQLQFYNVDYDRCVERYKERKKVILRIQEITEYIKQNILDGKEYLNAARSEELRREEQLLAELDLIPEGGIGEVQCLLERPATTVIDRESVLRLEEVLDGELTDSAARGWQQYRRENPVTSNANTSKKLEPIATTTKAKPKSEGPSPGKAAPELNAERTLLQIHLLSEELLRQATVDLPERGVLLRRLLNQAYLSLEAHHTLAMENTALWMKTEILPEDIGEHDPSDPPKSNAALARRRSELEEEVRALQREKATLDRRRQALTQHHQETQAARELKVAQEKGFQETLCDRLKEYTERVKAQERERRPSADGA</sequence>
<dbReference type="AlphaFoldDB" id="A0A7G2CK24"/>
<evidence type="ECO:0000256" key="5">
    <source>
        <dbReference type="SAM" id="MobiDB-lite"/>
    </source>
</evidence>
<dbReference type="InterPro" id="IPR019347">
    <property type="entry name" value="Axonemal_dynein_light_chain"/>
</dbReference>
<gene>
    <name evidence="6" type="ORF">ADEAN_000774500</name>
</gene>
<dbReference type="PANTHER" id="PTHR13183:SF0">
    <property type="entry name" value="AXONEMAL DYNEIN LIGHT INTERMEDIATE POLYPEPTIDE 1"/>
    <property type="match status" value="1"/>
</dbReference>
<evidence type="ECO:0000313" key="6">
    <source>
        <dbReference type="EMBL" id="CAD2220230.1"/>
    </source>
</evidence>
<name>A0A7G2CK24_9TRYP</name>
<organism evidence="6 7">
    <name type="scientific">Angomonas deanei</name>
    <dbReference type="NCBI Taxonomy" id="59799"/>
    <lineage>
        <taxon>Eukaryota</taxon>
        <taxon>Discoba</taxon>
        <taxon>Euglenozoa</taxon>
        <taxon>Kinetoplastea</taxon>
        <taxon>Metakinetoplastina</taxon>
        <taxon>Trypanosomatida</taxon>
        <taxon>Trypanosomatidae</taxon>
        <taxon>Strigomonadinae</taxon>
        <taxon>Angomonas</taxon>
    </lineage>
</organism>
<keyword evidence="7" id="KW-1185">Reference proteome</keyword>
<dbReference type="PANTHER" id="PTHR13183">
    <property type="entry name" value="AXONEMAL INNER ARM DYNEIN LIGHT CHAIN 28"/>
    <property type="match status" value="1"/>
</dbReference>
<dbReference type="Proteomes" id="UP000515908">
    <property type="component" value="Chromosome 16"/>
</dbReference>
<accession>A0A7G2CK24</accession>
<dbReference type="GO" id="GO:0045504">
    <property type="term" value="F:dynein heavy chain binding"/>
    <property type="evidence" value="ECO:0007669"/>
    <property type="project" value="TreeGrafter"/>
</dbReference>
<keyword evidence="2" id="KW-0175">Coiled coil</keyword>